<protein>
    <submittedName>
        <fullName evidence="1">Uncharacterized protein</fullName>
    </submittedName>
</protein>
<evidence type="ECO:0000313" key="2">
    <source>
        <dbReference type="Proteomes" id="UP001597478"/>
    </source>
</evidence>
<dbReference type="RefSeq" id="WP_377386520.1">
    <property type="nucleotide sequence ID" value="NZ_JBHSAN010000006.1"/>
</dbReference>
<proteinExistence type="predicted"/>
<evidence type="ECO:0000313" key="1">
    <source>
        <dbReference type="EMBL" id="MFD2799076.1"/>
    </source>
</evidence>
<dbReference type="EMBL" id="JBHUOF010000007">
    <property type="protein sequence ID" value="MFD2799076.1"/>
    <property type="molecule type" value="Genomic_DNA"/>
</dbReference>
<comment type="caution">
    <text evidence="1">The sequence shown here is derived from an EMBL/GenBank/DDBJ whole genome shotgun (WGS) entry which is preliminary data.</text>
</comment>
<name>A0ABW5W9Y4_9PSEU</name>
<organism evidence="1 2">
    <name type="scientific">Prauserella oleivorans</name>
    <dbReference type="NCBI Taxonomy" id="1478153"/>
    <lineage>
        <taxon>Bacteria</taxon>
        <taxon>Bacillati</taxon>
        <taxon>Actinomycetota</taxon>
        <taxon>Actinomycetes</taxon>
        <taxon>Pseudonocardiales</taxon>
        <taxon>Pseudonocardiaceae</taxon>
        <taxon>Prauserella</taxon>
    </lineage>
</organism>
<gene>
    <name evidence="1" type="ORF">ACFS2C_06695</name>
</gene>
<dbReference type="Proteomes" id="UP001597478">
    <property type="component" value="Unassembled WGS sequence"/>
</dbReference>
<accession>A0ABW5W9Y4</accession>
<reference evidence="2" key="1">
    <citation type="journal article" date="2019" name="Int. J. Syst. Evol. Microbiol.">
        <title>The Global Catalogue of Microorganisms (GCM) 10K type strain sequencing project: providing services to taxonomists for standard genome sequencing and annotation.</title>
        <authorList>
            <consortium name="The Broad Institute Genomics Platform"/>
            <consortium name="The Broad Institute Genome Sequencing Center for Infectious Disease"/>
            <person name="Wu L."/>
            <person name="Ma J."/>
        </authorList>
    </citation>
    <scope>NUCLEOTIDE SEQUENCE [LARGE SCALE GENOMIC DNA]</scope>
    <source>
        <strain evidence="2">IBRC-M 10906</strain>
    </source>
</reference>
<keyword evidence="2" id="KW-1185">Reference proteome</keyword>
<sequence length="88" mass="9794">MSTRELATVADIPSTRRGHVVPVEALIAAAERAGSVHPVGNIAGVRYFYRDELEAVVEAHLATIDTRWRRDAVRATSRQRRRSGTGRR</sequence>